<evidence type="ECO:0000256" key="1">
    <source>
        <dbReference type="SAM" id="MobiDB-lite"/>
    </source>
</evidence>
<evidence type="ECO:0000313" key="3">
    <source>
        <dbReference type="Proteomes" id="UP001209681"/>
    </source>
</evidence>
<name>A0ABT3NCB7_9BACT</name>
<keyword evidence="3" id="KW-1185">Reference proteome</keyword>
<gene>
    <name evidence="2" type="ORF">OOT00_11415</name>
</gene>
<organism evidence="2 3">
    <name type="scientific">Desulfobotulus pelophilus</name>
    <dbReference type="NCBI Taxonomy" id="2823377"/>
    <lineage>
        <taxon>Bacteria</taxon>
        <taxon>Pseudomonadati</taxon>
        <taxon>Thermodesulfobacteriota</taxon>
        <taxon>Desulfobacteria</taxon>
        <taxon>Desulfobacterales</taxon>
        <taxon>Desulfobacteraceae</taxon>
        <taxon>Desulfobotulus</taxon>
    </lineage>
</organism>
<evidence type="ECO:0000313" key="2">
    <source>
        <dbReference type="EMBL" id="MCW7754592.1"/>
    </source>
</evidence>
<dbReference type="Proteomes" id="UP001209681">
    <property type="component" value="Unassembled WGS sequence"/>
</dbReference>
<comment type="caution">
    <text evidence="2">The sequence shown here is derived from an EMBL/GenBank/DDBJ whole genome shotgun (WGS) entry which is preliminary data.</text>
</comment>
<feature type="region of interest" description="Disordered" evidence="1">
    <location>
        <begin position="19"/>
        <end position="51"/>
    </location>
</feature>
<sequence>MLTPQSRMIRVIKDIREEAMPTPPEEKRRAARQNIPFPNPETRIPLFHVAG</sequence>
<reference evidence="2 3" key="1">
    <citation type="submission" date="2022-11" db="EMBL/GenBank/DDBJ databases">
        <title>Desulfobotulus tamanensis H1 sp. nov. - anaerobic, alkaliphilic, sulphate reducing bacterium isolated from terrestrial mud volcano.</title>
        <authorList>
            <person name="Frolova A."/>
            <person name="Merkel A.Y."/>
            <person name="Slobodkin A.I."/>
        </authorList>
    </citation>
    <scope>NUCLEOTIDE SEQUENCE [LARGE SCALE GENOMIC DNA]</scope>
    <source>
        <strain evidence="2 3">H1</strain>
    </source>
</reference>
<accession>A0ABT3NCB7</accession>
<proteinExistence type="predicted"/>
<protein>
    <submittedName>
        <fullName evidence="2">Uncharacterized protein</fullName>
    </submittedName>
</protein>
<dbReference type="EMBL" id="JAPFPW010000013">
    <property type="protein sequence ID" value="MCW7754592.1"/>
    <property type="molecule type" value="Genomic_DNA"/>
</dbReference>
<dbReference type="RefSeq" id="WP_265425505.1">
    <property type="nucleotide sequence ID" value="NZ_JAPFPW010000013.1"/>
</dbReference>
<feature type="compositionally biased region" description="Basic and acidic residues" evidence="1">
    <location>
        <begin position="19"/>
        <end position="28"/>
    </location>
</feature>